<comment type="pathway">
    <text evidence="2">Protein modification; protein glycosylation.</text>
</comment>
<name>A0A8X7X9B9_POLSE</name>
<dbReference type="GO" id="GO:0001665">
    <property type="term" value="F:alpha-N-acetylgalactosaminide alpha-2,6-sialyltransferase activity"/>
    <property type="evidence" value="ECO:0007669"/>
    <property type="project" value="UniProtKB-EC"/>
</dbReference>
<gene>
    <name evidence="17" type="ORF">GTO96_0018743</name>
</gene>
<feature type="non-terminal residue" evidence="17">
    <location>
        <position position="310"/>
    </location>
</feature>
<dbReference type="AlphaFoldDB" id="A0A8X7X9B9"/>
<evidence type="ECO:0000313" key="17">
    <source>
        <dbReference type="EMBL" id="KAG2464750.1"/>
    </source>
</evidence>
<keyword evidence="9" id="KW-0333">Golgi apparatus</keyword>
<evidence type="ECO:0000256" key="11">
    <source>
        <dbReference type="ARBA" id="ARBA00023157"/>
    </source>
</evidence>
<accession>A0A8X7X9B9</accession>
<comment type="catalytic activity">
    <reaction evidence="15">
        <text>a 3-O-[N-acetyl-alpha-neuraminyl-(2-&gt;3)-beta-D-galactosyl-(1-&gt;3)-N-acetyl-alpha-D-galactosaminyl]-L-threonyl-[protein] + CMP-N-acetyl-beta-neuraminate = a 3-O-{alpha-Neu5Ac-(2-&gt;3)-beta-D-Gal-(1-&gt;3)-[alpha-Neu5Ac-(2-&gt;6)]-alpha-D-GalNAc}-L-threonyl-[protein] + CMP + H(+)</text>
        <dbReference type="Rhea" id="RHEA:81659"/>
        <dbReference type="Rhea" id="RHEA-COMP:14417"/>
        <dbReference type="Rhea" id="RHEA-COMP:16763"/>
        <dbReference type="ChEBI" id="CHEBI:15378"/>
        <dbReference type="ChEBI" id="CHEBI:57812"/>
        <dbReference type="ChEBI" id="CHEBI:60377"/>
        <dbReference type="ChEBI" id="CHEBI:139598"/>
        <dbReference type="ChEBI" id="CHEBI:156398"/>
    </reaction>
    <physiologicalReaction direction="left-to-right" evidence="15">
        <dbReference type="Rhea" id="RHEA:81660"/>
    </physiologicalReaction>
</comment>
<dbReference type="Gene3D" id="3.90.1480.20">
    <property type="entry name" value="Glycosyl transferase family 29"/>
    <property type="match status" value="1"/>
</dbReference>
<evidence type="ECO:0000256" key="8">
    <source>
        <dbReference type="ARBA" id="ARBA00022989"/>
    </source>
</evidence>
<protein>
    <recommendedName>
        <fullName evidence="14">alpha-N-acetylgalactosaminide alpha-2,6-sialyltransferase</fullName>
        <ecNumber evidence="14">2.4.3.3</ecNumber>
    </recommendedName>
</protein>
<comment type="similarity">
    <text evidence="3">Belongs to the glycosyltransferase 29 family.</text>
</comment>
<organism evidence="17 18">
    <name type="scientific">Polypterus senegalus</name>
    <name type="common">Senegal bichir</name>
    <dbReference type="NCBI Taxonomy" id="55291"/>
    <lineage>
        <taxon>Eukaryota</taxon>
        <taxon>Metazoa</taxon>
        <taxon>Chordata</taxon>
        <taxon>Craniata</taxon>
        <taxon>Vertebrata</taxon>
        <taxon>Euteleostomi</taxon>
        <taxon>Actinopterygii</taxon>
        <taxon>Polypteriformes</taxon>
        <taxon>Polypteridae</taxon>
        <taxon>Polypterus</taxon>
    </lineage>
</organism>
<evidence type="ECO:0000256" key="4">
    <source>
        <dbReference type="ARBA" id="ARBA00022676"/>
    </source>
</evidence>
<sequence>MAANYSVVKQAVNLLPGIDKQRLLLTKKDGQGCIRCAVVGNGGILNGSRKGAEIDSHDYVFRVNGAVIKGFEQDVGTRTSFYVHTSYSITTSLYLYKDLGFKSIPQDKETQYILLPEGIRDYEWMTGLLLNTAVSRGYYTGENPRKYFPPNFTAERYFVLHPDFNRYVRNRYLKSKTMDGTDWAIYRPTTGSYSLLLALHVCDIVNAYGYITEDYNKYSDHYYDINKTETIFYLNHDYDVEIKTWKTFHEAKLFNLYQRTSAGLKNGREYPSVSKTVNVPLEDRRQVKCYNSVQKNDPVAANYLSTQPEE</sequence>
<evidence type="ECO:0000256" key="9">
    <source>
        <dbReference type="ARBA" id="ARBA00023034"/>
    </source>
</evidence>
<evidence type="ECO:0000256" key="1">
    <source>
        <dbReference type="ARBA" id="ARBA00004323"/>
    </source>
</evidence>
<keyword evidence="8" id="KW-1133">Transmembrane helix</keyword>
<dbReference type="EMBL" id="JAATIS010002939">
    <property type="protein sequence ID" value="KAG2464750.1"/>
    <property type="molecule type" value="Genomic_DNA"/>
</dbReference>
<comment type="catalytic activity">
    <reaction evidence="13">
        <text>a beta-D-galactosyl-(1-&gt;3)-N-acetyl-alpha-D-galactosaminyl derivative + CMP-N-acetyl-beta-neuraminate = a beta-D-galactosyl-(1-&gt;3)-[N-acetyl-alpha-neuraminyl-(2-&gt;6)]-N-acetyl-alpha-D-galactosaminyl derivative + CMP + H(+)</text>
        <dbReference type="Rhea" id="RHEA:11136"/>
        <dbReference type="ChEBI" id="CHEBI:15378"/>
        <dbReference type="ChEBI" id="CHEBI:57812"/>
        <dbReference type="ChEBI" id="CHEBI:60377"/>
        <dbReference type="ChEBI" id="CHEBI:133470"/>
        <dbReference type="ChEBI" id="CHEBI:140764"/>
        <dbReference type="EC" id="2.4.3.3"/>
    </reaction>
    <physiologicalReaction direction="left-to-right" evidence="13">
        <dbReference type="Rhea" id="RHEA:11137"/>
    </physiologicalReaction>
</comment>
<dbReference type="InterPro" id="IPR001675">
    <property type="entry name" value="Glyco_trans_29"/>
</dbReference>
<evidence type="ECO:0000313" key="18">
    <source>
        <dbReference type="Proteomes" id="UP000886611"/>
    </source>
</evidence>
<feature type="non-terminal residue" evidence="17">
    <location>
        <position position="1"/>
    </location>
</feature>
<keyword evidence="18" id="KW-1185">Reference proteome</keyword>
<reference evidence="17 18" key="1">
    <citation type="journal article" date="2021" name="Cell">
        <title>Tracing the genetic footprints of vertebrate landing in non-teleost ray-finned fishes.</title>
        <authorList>
            <person name="Bi X."/>
            <person name="Wang K."/>
            <person name="Yang L."/>
            <person name="Pan H."/>
            <person name="Jiang H."/>
            <person name="Wei Q."/>
            <person name="Fang M."/>
            <person name="Yu H."/>
            <person name="Zhu C."/>
            <person name="Cai Y."/>
            <person name="He Y."/>
            <person name="Gan X."/>
            <person name="Zeng H."/>
            <person name="Yu D."/>
            <person name="Zhu Y."/>
            <person name="Jiang H."/>
            <person name="Qiu Q."/>
            <person name="Yang H."/>
            <person name="Zhang Y.E."/>
            <person name="Wang W."/>
            <person name="Zhu M."/>
            <person name="He S."/>
            <person name="Zhang G."/>
        </authorList>
    </citation>
    <scope>NUCLEOTIDE SEQUENCE [LARGE SCALE GENOMIC DNA]</scope>
    <source>
        <strain evidence="17">Bchr_013</strain>
    </source>
</reference>
<dbReference type="InterPro" id="IPR038578">
    <property type="entry name" value="GT29-like_sf"/>
</dbReference>
<proteinExistence type="inferred from homology"/>
<keyword evidence="11" id="KW-1015">Disulfide bond</keyword>
<dbReference type="Pfam" id="PF00777">
    <property type="entry name" value="Glyco_transf_29"/>
    <property type="match status" value="1"/>
</dbReference>
<evidence type="ECO:0000256" key="16">
    <source>
        <dbReference type="ARBA" id="ARBA00052285"/>
    </source>
</evidence>
<dbReference type="EC" id="2.4.3.3" evidence="14"/>
<comment type="subcellular location">
    <subcellularLocation>
        <location evidence="1">Golgi apparatus membrane</location>
        <topology evidence="1">Single-pass type II membrane protein</topology>
    </subcellularLocation>
</comment>
<evidence type="ECO:0000256" key="5">
    <source>
        <dbReference type="ARBA" id="ARBA00022679"/>
    </source>
</evidence>
<evidence type="ECO:0000256" key="3">
    <source>
        <dbReference type="ARBA" id="ARBA00006003"/>
    </source>
</evidence>
<evidence type="ECO:0000256" key="12">
    <source>
        <dbReference type="ARBA" id="ARBA00023180"/>
    </source>
</evidence>
<keyword evidence="4 17" id="KW-0328">Glycosyltransferase</keyword>
<comment type="catalytic activity">
    <reaction evidence="16">
        <text>a 3-O-[N-acetyl-alpha-D-galactosaminyl]-L-threonyl-[protein] + CMP-N-acetyl-beta-neuraminate = a 3-O-[N-acetyl-alpha-neuraminosyl-(2-&gt;6)-N-acetyl-alpha-D-galactosaminyl]-L-threonyl-[protein] + CMP + H(+)</text>
        <dbReference type="Rhea" id="RHEA:81643"/>
        <dbReference type="Rhea" id="RHEA-COMP:11689"/>
        <dbReference type="Rhea" id="RHEA-COMP:19720"/>
        <dbReference type="ChEBI" id="CHEBI:15378"/>
        <dbReference type="ChEBI" id="CHEBI:57812"/>
        <dbReference type="ChEBI" id="CHEBI:60377"/>
        <dbReference type="ChEBI" id="CHEBI:87075"/>
        <dbReference type="ChEBI" id="CHEBI:231970"/>
    </reaction>
    <physiologicalReaction direction="left-to-right" evidence="16">
        <dbReference type="Rhea" id="RHEA:81644"/>
    </physiologicalReaction>
</comment>
<evidence type="ECO:0000256" key="14">
    <source>
        <dbReference type="ARBA" id="ARBA00039109"/>
    </source>
</evidence>
<dbReference type="FunFam" id="3.90.1480.20:FF:000015">
    <property type="entry name" value="Lactosylceramide alpha-2,3-sialyltransferase"/>
    <property type="match status" value="1"/>
</dbReference>
<keyword evidence="6" id="KW-0812">Transmembrane</keyword>
<keyword evidence="7" id="KW-0735">Signal-anchor</keyword>
<dbReference type="GO" id="GO:0000139">
    <property type="term" value="C:Golgi membrane"/>
    <property type="evidence" value="ECO:0007669"/>
    <property type="project" value="UniProtKB-SubCell"/>
</dbReference>
<evidence type="ECO:0000256" key="15">
    <source>
        <dbReference type="ARBA" id="ARBA00050664"/>
    </source>
</evidence>
<keyword evidence="12" id="KW-0325">Glycoprotein</keyword>
<evidence type="ECO:0000256" key="10">
    <source>
        <dbReference type="ARBA" id="ARBA00023136"/>
    </source>
</evidence>
<dbReference type="GO" id="GO:0009312">
    <property type="term" value="P:oligosaccharide biosynthetic process"/>
    <property type="evidence" value="ECO:0007669"/>
    <property type="project" value="TreeGrafter"/>
</dbReference>
<evidence type="ECO:0000256" key="13">
    <source>
        <dbReference type="ARBA" id="ARBA00036348"/>
    </source>
</evidence>
<evidence type="ECO:0000256" key="6">
    <source>
        <dbReference type="ARBA" id="ARBA00022692"/>
    </source>
</evidence>
<evidence type="ECO:0000256" key="7">
    <source>
        <dbReference type="ARBA" id="ARBA00022968"/>
    </source>
</evidence>
<evidence type="ECO:0000256" key="2">
    <source>
        <dbReference type="ARBA" id="ARBA00004922"/>
    </source>
</evidence>
<dbReference type="PANTHER" id="PTHR45941">
    <property type="entry name" value="ALPHA-N-ACETYLGALACTOSAMINIDE ALPHA-2,6-SIALYLTRANSFERASE 2-LIKE-RELATED"/>
    <property type="match status" value="1"/>
</dbReference>
<comment type="caution">
    <text evidence="17">The sequence shown here is derived from an EMBL/GenBank/DDBJ whole genome shotgun (WGS) entry which is preliminary data.</text>
</comment>
<dbReference type="Proteomes" id="UP000886611">
    <property type="component" value="Unassembled WGS sequence"/>
</dbReference>
<keyword evidence="10" id="KW-0472">Membrane</keyword>
<keyword evidence="5" id="KW-0808">Transferase</keyword>
<dbReference type="PANTHER" id="PTHR45941:SF1">
    <property type="entry name" value="ALPHA-N-ACETYLGALACTOSAMINIDE ALPHA-2,6-SIALYLTRANSFERASE 1"/>
    <property type="match status" value="1"/>
</dbReference>